<evidence type="ECO:0000313" key="14">
    <source>
        <dbReference type="Proteomes" id="UP000279259"/>
    </source>
</evidence>
<feature type="region of interest" description="Disordered" evidence="9">
    <location>
        <begin position="84"/>
        <end position="130"/>
    </location>
</feature>
<feature type="domain" description="ABC transmembrane type-1" evidence="12">
    <location>
        <begin position="932"/>
        <end position="1221"/>
    </location>
</feature>
<dbReference type="Pfam" id="PF00664">
    <property type="entry name" value="ABC_membrane"/>
    <property type="match status" value="2"/>
</dbReference>
<dbReference type="GO" id="GO:0016887">
    <property type="term" value="F:ATP hydrolysis activity"/>
    <property type="evidence" value="ECO:0007669"/>
    <property type="project" value="InterPro"/>
</dbReference>
<keyword evidence="3 10" id="KW-0812">Transmembrane</keyword>
<dbReference type="GO" id="GO:0005524">
    <property type="term" value="F:ATP binding"/>
    <property type="evidence" value="ECO:0007669"/>
    <property type="project" value="UniProtKB-KW"/>
</dbReference>
<dbReference type="Gene3D" id="3.40.50.300">
    <property type="entry name" value="P-loop containing nucleotide triphosphate hydrolases"/>
    <property type="match status" value="2"/>
</dbReference>
<evidence type="ECO:0000256" key="6">
    <source>
        <dbReference type="ARBA" id="ARBA00022840"/>
    </source>
</evidence>
<feature type="domain" description="ABC transporter" evidence="11">
    <location>
        <begin position="1260"/>
        <end position="1496"/>
    </location>
</feature>
<keyword evidence="6" id="KW-0067">ATP-binding</keyword>
<dbReference type="PANTHER" id="PTHR24223:SF415">
    <property type="entry name" value="FI20190P1"/>
    <property type="match status" value="1"/>
</dbReference>
<evidence type="ECO:0000259" key="12">
    <source>
        <dbReference type="PROSITE" id="PS50929"/>
    </source>
</evidence>
<dbReference type="FunFam" id="3.40.50.300:FF:000630">
    <property type="entry name" value="ATP-binding cassette (ABC) transporter, putative"/>
    <property type="match status" value="1"/>
</dbReference>
<dbReference type="Gene3D" id="1.20.1560.10">
    <property type="entry name" value="ABC transporter type 1, transmembrane domain"/>
    <property type="match status" value="2"/>
</dbReference>
<proteinExistence type="predicted"/>
<feature type="compositionally biased region" description="Basic and acidic residues" evidence="9">
    <location>
        <begin position="193"/>
        <end position="212"/>
    </location>
</feature>
<evidence type="ECO:0000256" key="5">
    <source>
        <dbReference type="ARBA" id="ARBA00022741"/>
    </source>
</evidence>
<evidence type="ECO:0000256" key="7">
    <source>
        <dbReference type="ARBA" id="ARBA00022989"/>
    </source>
</evidence>
<comment type="subcellular location">
    <subcellularLocation>
        <location evidence="1">Membrane</location>
        <topology evidence="1">Multi-pass membrane protein</topology>
    </subcellularLocation>
</comment>
<feature type="transmembrane region" description="Helical" evidence="10">
    <location>
        <begin position="393"/>
        <end position="418"/>
    </location>
</feature>
<dbReference type="CDD" id="cd03250">
    <property type="entry name" value="ABCC_MRP_domain1"/>
    <property type="match status" value="1"/>
</dbReference>
<dbReference type="GO" id="GO:0016020">
    <property type="term" value="C:membrane"/>
    <property type="evidence" value="ECO:0007669"/>
    <property type="project" value="UniProtKB-SubCell"/>
</dbReference>
<dbReference type="FunFam" id="1.20.1560.10:FF:000013">
    <property type="entry name" value="ABC transporter C family member 2"/>
    <property type="match status" value="1"/>
</dbReference>
<dbReference type="SUPFAM" id="SSF52540">
    <property type="entry name" value="P-loop containing nucleoside triphosphate hydrolases"/>
    <property type="match status" value="2"/>
</dbReference>
<keyword evidence="5" id="KW-0547">Nucleotide-binding</keyword>
<keyword evidence="7 10" id="KW-1133">Transmembrane helix</keyword>
<feature type="region of interest" description="Disordered" evidence="9">
    <location>
        <begin position="879"/>
        <end position="900"/>
    </location>
</feature>
<dbReference type="CDD" id="cd18606">
    <property type="entry name" value="ABC_6TM_YOR1_D2_like"/>
    <property type="match status" value="1"/>
</dbReference>
<feature type="region of interest" description="Disordered" evidence="9">
    <location>
        <begin position="159"/>
        <end position="217"/>
    </location>
</feature>
<evidence type="ECO:0000256" key="9">
    <source>
        <dbReference type="SAM" id="MobiDB-lite"/>
    </source>
</evidence>
<dbReference type="EMBL" id="RSCD01000011">
    <property type="protein sequence ID" value="RSH90022.1"/>
    <property type="molecule type" value="Genomic_DNA"/>
</dbReference>
<evidence type="ECO:0000259" key="11">
    <source>
        <dbReference type="PROSITE" id="PS50893"/>
    </source>
</evidence>
<dbReference type="InterPro" id="IPR036640">
    <property type="entry name" value="ABC1_TM_sf"/>
</dbReference>
<dbReference type="InterPro" id="IPR003439">
    <property type="entry name" value="ABC_transporter-like_ATP-bd"/>
</dbReference>
<dbReference type="Proteomes" id="UP000279259">
    <property type="component" value="Unassembled WGS sequence"/>
</dbReference>
<dbReference type="InterPro" id="IPR017871">
    <property type="entry name" value="ABC_transporter-like_CS"/>
</dbReference>
<feature type="transmembrane region" description="Helical" evidence="10">
    <location>
        <begin position="1168"/>
        <end position="1186"/>
    </location>
</feature>
<dbReference type="InterPro" id="IPR003593">
    <property type="entry name" value="AAA+_ATPase"/>
</dbReference>
<name>A0A427YG09_9TREE</name>
<protein>
    <submittedName>
        <fullName evidence="13">Uncharacterized protein</fullName>
    </submittedName>
</protein>
<evidence type="ECO:0000256" key="3">
    <source>
        <dbReference type="ARBA" id="ARBA00022692"/>
    </source>
</evidence>
<dbReference type="PROSITE" id="PS50893">
    <property type="entry name" value="ABC_TRANSPORTER_2"/>
    <property type="match status" value="2"/>
</dbReference>
<feature type="transmembrane region" description="Helical" evidence="10">
    <location>
        <begin position="489"/>
        <end position="510"/>
    </location>
</feature>
<evidence type="ECO:0000256" key="2">
    <source>
        <dbReference type="ARBA" id="ARBA00022448"/>
    </source>
</evidence>
<feature type="transmembrane region" description="Helical" evidence="10">
    <location>
        <begin position="1055"/>
        <end position="1073"/>
    </location>
</feature>
<dbReference type="FunFam" id="3.40.50.300:FF:000997">
    <property type="entry name" value="Multidrug resistance-associated protein 1"/>
    <property type="match status" value="1"/>
</dbReference>
<dbReference type="PANTHER" id="PTHR24223">
    <property type="entry name" value="ATP-BINDING CASSETTE SUB-FAMILY C"/>
    <property type="match status" value="1"/>
</dbReference>
<dbReference type="InterPro" id="IPR027417">
    <property type="entry name" value="P-loop_NTPase"/>
</dbReference>
<accession>A0A427YG09</accession>
<comment type="caution">
    <text evidence="13">The sequence shown here is derived from an EMBL/GenBank/DDBJ whole genome shotgun (WGS) entry which is preliminary data.</text>
</comment>
<dbReference type="STRING" id="1890683.A0A427YG09"/>
<dbReference type="GO" id="GO:0140359">
    <property type="term" value="F:ABC-type transporter activity"/>
    <property type="evidence" value="ECO:0007669"/>
    <property type="project" value="InterPro"/>
</dbReference>
<dbReference type="CDD" id="cd03244">
    <property type="entry name" value="ABCC_MRP_domain2"/>
    <property type="match status" value="1"/>
</dbReference>
<sequence>MPIPFYHPKPRPPAAFEGVPLPQRTANVVSRTIFQWITPILQVGYSRPLELEDLWSLTDDLQCQTNADTLDAYFNQRLPPSRRYGPYRPLVTTGSKEDALTSSTSAASTGGGSTAMDVEKGTAEPDGAVTDDPVEAAREELAVAEVSLDVNEKVGGLIQDDPATESLEVPRGIPEANALPDDSSALSKTNKGSQEESKPEDKKAPSPHDVKRFGRRKAKKIAEGKLAVEDGKLYDMSLIRAMYQTFAVKWWIAVACLVCSTALQTTAPLVTRIIVNQLEIASAYHSAVVAGDANLPEAPKSVGYGIGLAVGLFVMQMGSSVFNAQMMQRASVIGFLARASLIDLISRKSMRLSSKARTELPNGRLVTMVSADASFLDFASPQTVELVVQPLQILIGIALLIYILGYSALVGLLVLVLATPLQGVMFVRMITYRQAQMKVVDTRVRLLSEILNNIRAVKVYAYENFFGEKVSALRREEMAKLRRNGLNRATMTATMSFIPVLSAVLTFIVYGLTGHSLDAATIFSALQYFNILKQPISMLPMIFTSVTDMMVALGRIGVMLRASLKTPFSSDPAVEELTLSSQAEELKHQLKIDPSAELAINMQGEFQYDSVTPPDQSRPMVFGGPRGRGRPPRDRGKGKKKQPPPPKKEEGIPFSLRGVNLKIPRGSLVCIVGRVGTGKSTLLTSMINEVKQVSGDVEFGGPVSYVPQQAWVQSGMIRDNITLSATRDEVDDQWLDQVIDACALRPDMNMWPDGDRTLIGERGITLSGGQRQRICLARAAYDRKSDIVLLDDPLSAVDAHVGHHILHRCILDGPFAKKTRVLVTHHLDVLPFADLVLVLDKGPNNSASVIQMGSYNDLRTQPGVFRTLMEEFGSSAEVKEDEGKVPTAKDTEAGSAGGGGKLLLDEERNIGAVPWRTYTYYLQATGAWWKLFMLVAFLCLAQAATVGNSLFLSFWSADEIPGFQQGDYMALYAALGVASALFTWSATYSMVLACIRASFKLFNGAWEAVLRSPVGWHDRTPVGNAPRYTRGLIWTTYGSDGITDIEMLDDRLSMVLNNLLTNALSVVGTFALVVYAYPYLGLVFIPLGVCYYLMATYYRQTSREVKRIDSIARSSIYGSFGEQLAGLGVIRAFGQQQVFQRRLQDAVNMEGQAYIITITLQRWLSLRLNLLSYTLSMLIAMFGAIFRDSVSAAKLGVVLTYSLSAASVFSQLVQMFAMVEQEMNNVERITYYVKLPREAQQTLPTDPPENEWPTEGAVEFRGAELRYRPDLPLVLKGLNFTIKPGEKIGIIGRTGAGKSSVAQALMRTVELCGGSILVDGVDTKTLGVGTVRSRIALIPQDAFLFGGSVRDNIDPTGARTDAEIQAAVDLIYRNSTSPHHTFRDKFKLDAPVLNEGNNYSAGERQLLSLLRALVRGCRVLLLDEATSSVDPETDAIIQRIVQTEFSDVTLISIAHRLQTVAYYDRILVLDHGSIVEFDSPLELFDKPGGVFRDLCNTKRISKQDLLRIRADAEAAQAKAKTA</sequence>
<gene>
    <name evidence="13" type="ORF">EHS25_001355</name>
</gene>
<evidence type="ECO:0000313" key="13">
    <source>
        <dbReference type="EMBL" id="RSH90022.1"/>
    </source>
</evidence>
<feature type="compositionally biased region" description="Basic and acidic residues" evidence="9">
    <location>
        <begin position="879"/>
        <end position="892"/>
    </location>
</feature>
<reference evidence="13 14" key="1">
    <citation type="submission" date="2018-11" db="EMBL/GenBank/DDBJ databases">
        <title>Genome sequence of Saitozyma podzolica DSM 27192.</title>
        <authorList>
            <person name="Aliyu H."/>
            <person name="Gorte O."/>
            <person name="Ochsenreither K."/>
        </authorList>
    </citation>
    <scope>NUCLEOTIDE SEQUENCE [LARGE SCALE GENOMIC DNA]</scope>
    <source>
        <strain evidence="13 14">DSM 27192</strain>
    </source>
</reference>
<keyword evidence="8 10" id="KW-0472">Membrane</keyword>
<feature type="domain" description="ABC transporter" evidence="11">
    <location>
        <begin position="632"/>
        <end position="866"/>
    </location>
</feature>
<feature type="transmembrane region" description="Helical" evidence="10">
    <location>
        <begin position="1079"/>
        <end position="1098"/>
    </location>
</feature>
<dbReference type="InterPro" id="IPR011527">
    <property type="entry name" value="ABC1_TM_dom"/>
</dbReference>
<dbReference type="PROSITE" id="PS50929">
    <property type="entry name" value="ABC_TM1F"/>
    <property type="match status" value="2"/>
</dbReference>
<keyword evidence="4" id="KW-0677">Repeat</keyword>
<feature type="transmembrane region" description="Helical" evidence="10">
    <location>
        <begin position="538"/>
        <end position="558"/>
    </location>
</feature>
<organism evidence="13 14">
    <name type="scientific">Saitozyma podzolica</name>
    <dbReference type="NCBI Taxonomy" id="1890683"/>
    <lineage>
        <taxon>Eukaryota</taxon>
        <taxon>Fungi</taxon>
        <taxon>Dikarya</taxon>
        <taxon>Basidiomycota</taxon>
        <taxon>Agaricomycotina</taxon>
        <taxon>Tremellomycetes</taxon>
        <taxon>Tremellales</taxon>
        <taxon>Trimorphomycetaceae</taxon>
        <taxon>Saitozyma</taxon>
    </lineage>
</organism>
<evidence type="ECO:0000256" key="4">
    <source>
        <dbReference type="ARBA" id="ARBA00022737"/>
    </source>
</evidence>
<dbReference type="OrthoDB" id="2563870at2759"/>
<evidence type="ECO:0000256" key="1">
    <source>
        <dbReference type="ARBA" id="ARBA00004141"/>
    </source>
</evidence>
<dbReference type="SUPFAM" id="SSF90123">
    <property type="entry name" value="ABC transporter transmembrane region"/>
    <property type="match status" value="2"/>
</dbReference>
<keyword evidence="14" id="KW-1185">Reference proteome</keyword>
<dbReference type="SMART" id="SM00382">
    <property type="entry name" value="AAA"/>
    <property type="match status" value="2"/>
</dbReference>
<dbReference type="Pfam" id="PF00005">
    <property type="entry name" value="ABC_tran"/>
    <property type="match status" value="2"/>
</dbReference>
<feature type="transmembrane region" description="Helical" evidence="10">
    <location>
        <begin position="931"/>
        <end position="957"/>
    </location>
</feature>
<feature type="region of interest" description="Disordered" evidence="9">
    <location>
        <begin position="608"/>
        <end position="653"/>
    </location>
</feature>
<feature type="domain" description="ABC transmembrane type-1" evidence="12">
    <location>
        <begin position="251"/>
        <end position="548"/>
    </location>
</feature>
<dbReference type="InterPro" id="IPR050173">
    <property type="entry name" value="ABC_transporter_C-like"/>
</dbReference>
<dbReference type="CDD" id="cd18597">
    <property type="entry name" value="ABC_6TM_YOR1_D1_like"/>
    <property type="match status" value="1"/>
</dbReference>
<evidence type="ECO:0000256" key="8">
    <source>
        <dbReference type="ARBA" id="ARBA00023136"/>
    </source>
</evidence>
<evidence type="ECO:0000256" key="10">
    <source>
        <dbReference type="SAM" id="Phobius"/>
    </source>
</evidence>
<feature type="transmembrane region" description="Helical" evidence="10">
    <location>
        <begin position="969"/>
        <end position="995"/>
    </location>
</feature>
<keyword evidence="2" id="KW-0813">Transport</keyword>
<dbReference type="PROSITE" id="PS00211">
    <property type="entry name" value="ABC_TRANSPORTER_1"/>
    <property type="match status" value="2"/>
</dbReference>